<dbReference type="EMBL" id="SDMP01000007">
    <property type="protein sequence ID" value="RYR48312.1"/>
    <property type="molecule type" value="Genomic_DNA"/>
</dbReference>
<organism evidence="1 2">
    <name type="scientific">Arachis hypogaea</name>
    <name type="common">Peanut</name>
    <dbReference type="NCBI Taxonomy" id="3818"/>
    <lineage>
        <taxon>Eukaryota</taxon>
        <taxon>Viridiplantae</taxon>
        <taxon>Streptophyta</taxon>
        <taxon>Embryophyta</taxon>
        <taxon>Tracheophyta</taxon>
        <taxon>Spermatophyta</taxon>
        <taxon>Magnoliopsida</taxon>
        <taxon>eudicotyledons</taxon>
        <taxon>Gunneridae</taxon>
        <taxon>Pentapetalae</taxon>
        <taxon>rosids</taxon>
        <taxon>fabids</taxon>
        <taxon>Fabales</taxon>
        <taxon>Fabaceae</taxon>
        <taxon>Papilionoideae</taxon>
        <taxon>50 kb inversion clade</taxon>
        <taxon>dalbergioids sensu lato</taxon>
        <taxon>Dalbergieae</taxon>
        <taxon>Pterocarpus clade</taxon>
        <taxon>Arachis</taxon>
    </lineage>
</organism>
<reference evidence="1 2" key="1">
    <citation type="submission" date="2019-01" db="EMBL/GenBank/DDBJ databases">
        <title>Sequencing of cultivated peanut Arachis hypogaea provides insights into genome evolution and oil improvement.</title>
        <authorList>
            <person name="Chen X."/>
        </authorList>
    </citation>
    <scope>NUCLEOTIDE SEQUENCE [LARGE SCALE GENOMIC DNA]</scope>
    <source>
        <strain evidence="2">cv. Fuhuasheng</strain>
        <tissue evidence="1">Leaves</tissue>
    </source>
</reference>
<evidence type="ECO:0000313" key="1">
    <source>
        <dbReference type="EMBL" id="RYR48312.1"/>
    </source>
</evidence>
<evidence type="ECO:0008006" key="3">
    <source>
        <dbReference type="Google" id="ProtNLM"/>
    </source>
</evidence>
<protein>
    <recommendedName>
        <fullName evidence="3">ATP-dependent DNA helicase</fullName>
    </recommendedName>
</protein>
<dbReference type="STRING" id="3818.A0A445CBI9"/>
<dbReference type="Proteomes" id="UP000289738">
    <property type="component" value="Chromosome A07"/>
</dbReference>
<keyword evidence="2" id="KW-1185">Reference proteome</keyword>
<gene>
    <name evidence="1" type="ORF">Ahy_A07g034325</name>
</gene>
<sequence>MELTTRLKAYTQRNFQQPLNHPASPVMSYNLNKPILKKTGEKVFIPRMTLIPSDARFPFKFQCKEFPLMVSYAIIINKNQGQSSNHVGLLLKQPVFMHG</sequence>
<comment type="caution">
    <text evidence="1">The sequence shown here is derived from an EMBL/GenBank/DDBJ whole genome shotgun (WGS) entry which is preliminary data.</text>
</comment>
<dbReference type="AlphaFoldDB" id="A0A445CBI9"/>
<accession>A0A445CBI9</accession>
<name>A0A445CBI9_ARAHY</name>
<proteinExistence type="predicted"/>
<evidence type="ECO:0000313" key="2">
    <source>
        <dbReference type="Proteomes" id="UP000289738"/>
    </source>
</evidence>